<comment type="caution">
    <text evidence="3">The sequence shown here is derived from an EMBL/GenBank/DDBJ whole genome shotgun (WGS) entry which is preliminary data.</text>
</comment>
<evidence type="ECO:0000313" key="3">
    <source>
        <dbReference type="EMBL" id="MDV6284184.1"/>
    </source>
</evidence>
<dbReference type="Gene3D" id="3.40.50.300">
    <property type="entry name" value="P-loop containing nucleotide triphosphate hydrolases"/>
    <property type="match status" value="1"/>
</dbReference>
<dbReference type="Proteomes" id="UP001185737">
    <property type="component" value="Unassembled WGS sequence"/>
</dbReference>
<keyword evidence="4" id="KW-1185">Reference proteome</keyword>
<dbReference type="PANTHER" id="PTHR43384:SF14">
    <property type="entry name" value="ESX-1 SECRETION-ASSOCIATED PROTEIN ESPI"/>
    <property type="match status" value="1"/>
</dbReference>
<reference evidence="3 4" key="1">
    <citation type="submission" date="2023-10" db="EMBL/GenBank/DDBJ databases">
        <title>Development of a sustainable strategy for remediation of hydrocarbon-contaminated territories based on the waste exchange concept.</title>
        <authorList>
            <person name="Krivoruchko A."/>
        </authorList>
    </citation>
    <scope>NUCLEOTIDE SEQUENCE [LARGE SCALE GENOMIC DNA]</scope>
    <source>
        <strain evidence="3 4">IEGM 60</strain>
    </source>
</reference>
<protein>
    <submittedName>
        <fullName evidence="3">AAA family ATPase</fullName>
    </submittedName>
</protein>
<evidence type="ECO:0000313" key="4">
    <source>
        <dbReference type="Proteomes" id="UP001185737"/>
    </source>
</evidence>
<feature type="compositionally biased region" description="Low complexity" evidence="1">
    <location>
        <begin position="51"/>
        <end position="72"/>
    </location>
</feature>
<dbReference type="InterPro" id="IPR002586">
    <property type="entry name" value="CobQ/CobB/MinD/ParA_Nub-bd_dom"/>
</dbReference>
<dbReference type="EMBL" id="JAWLKA010000017">
    <property type="protein sequence ID" value="MDV6284184.1"/>
    <property type="molecule type" value="Genomic_DNA"/>
</dbReference>
<feature type="compositionally biased region" description="Low complexity" evidence="1">
    <location>
        <begin position="25"/>
        <end position="35"/>
    </location>
</feature>
<organism evidence="3 4">
    <name type="scientific">Rhodococcus jostii</name>
    <dbReference type="NCBI Taxonomy" id="132919"/>
    <lineage>
        <taxon>Bacteria</taxon>
        <taxon>Bacillati</taxon>
        <taxon>Actinomycetota</taxon>
        <taxon>Actinomycetes</taxon>
        <taxon>Mycobacteriales</taxon>
        <taxon>Nocardiaceae</taxon>
        <taxon>Rhodococcus</taxon>
    </lineage>
</organism>
<proteinExistence type="predicted"/>
<dbReference type="InterPro" id="IPR050625">
    <property type="entry name" value="ParA/MinD_ATPase"/>
</dbReference>
<feature type="region of interest" description="Disordered" evidence="1">
    <location>
        <begin position="1"/>
        <end position="115"/>
    </location>
</feature>
<dbReference type="PANTHER" id="PTHR43384">
    <property type="entry name" value="SEPTUM SITE-DETERMINING PROTEIN MIND HOMOLOG, CHLOROPLASTIC-RELATED"/>
    <property type="match status" value="1"/>
</dbReference>
<name>A0ABU4CKW0_RHOJO</name>
<dbReference type="InterPro" id="IPR027417">
    <property type="entry name" value="P-loop_NTPase"/>
</dbReference>
<sequence>MSENNAGMWEPVRPASNPPGDDHASAAAWNAARQAPYVQPQGPNPFAKPGAQAPSAAPARPQTQAPATAPVPQQAPAPQQTPAPQQAPAQGTFTPPQQAPVQHAPQHPRPNNTNADQQYAVSARDLSTSLLLKQVKPAPTTGWRKALYQLSGRYINVGNSAKEQRRIELTKQVNQPLQGCYKIALLSLKGGVGKTTTTATLGSTFASLRGDRVIAVDANPDRGTLSQKIPLETPATVRNLLRDEQSIEKYSDVRSYTSQSRHRLEVLASDSDPAVSEAFSADDYSRTVTMLEKFYSIVLTDCGTGLMHSAMQTILEEADALVVVSSGSVDGARSASATLDWLDAHGYRELVSRSVAVVNAVRPRSGKVDLPKVVEHFEQRCRLVRLIPFDPHLEEGAEIELERLRPKTRTALLELAAAVASDFPASSFALQDRR</sequence>
<dbReference type="SUPFAM" id="SSF52540">
    <property type="entry name" value="P-loop containing nucleoside triphosphate hydrolases"/>
    <property type="match status" value="1"/>
</dbReference>
<feature type="compositionally biased region" description="Low complexity" evidence="1">
    <location>
        <begin position="82"/>
        <end position="105"/>
    </location>
</feature>
<evidence type="ECO:0000259" key="2">
    <source>
        <dbReference type="Pfam" id="PF01656"/>
    </source>
</evidence>
<gene>
    <name evidence="3" type="ORF">R3Q59_27210</name>
</gene>
<feature type="domain" description="CobQ/CobB/MinD/ParA nucleotide binding" evidence="2">
    <location>
        <begin position="183"/>
        <end position="393"/>
    </location>
</feature>
<dbReference type="RefSeq" id="WP_317570125.1">
    <property type="nucleotide sequence ID" value="NZ_JAWLKA010000017.1"/>
</dbReference>
<dbReference type="Pfam" id="PF01656">
    <property type="entry name" value="CbiA"/>
    <property type="match status" value="1"/>
</dbReference>
<evidence type="ECO:0000256" key="1">
    <source>
        <dbReference type="SAM" id="MobiDB-lite"/>
    </source>
</evidence>
<accession>A0ABU4CKW0</accession>